<keyword evidence="1 2" id="KW-0808">Transferase</keyword>
<dbReference type="SUPFAM" id="SSF53448">
    <property type="entry name" value="Nucleotide-diphospho-sugar transferases"/>
    <property type="match status" value="1"/>
</dbReference>
<reference evidence="2" key="1">
    <citation type="submission" date="2022-06" db="EMBL/GenBank/DDBJ databases">
        <title>Isolation of gut microbiota from human fecal samples.</title>
        <authorList>
            <person name="Pamer E.G."/>
            <person name="Barat B."/>
            <person name="Waligurski E."/>
            <person name="Medina S."/>
            <person name="Paddock L."/>
            <person name="Mostad J."/>
        </authorList>
    </citation>
    <scope>NUCLEOTIDE SEQUENCE</scope>
    <source>
        <strain evidence="2">DFI.7.96</strain>
    </source>
</reference>
<evidence type="ECO:0000313" key="2">
    <source>
        <dbReference type="EMBL" id="MCQ4948362.1"/>
    </source>
</evidence>
<protein>
    <submittedName>
        <fullName evidence="2">Glycosyl transferase</fullName>
    </submittedName>
</protein>
<organism evidence="2 3">
    <name type="scientific">Bittarella massiliensis</name>
    <name type="common">ex Durand et al. 2017</name>
    <dbReference type="NCBI Taxonomy" id="1720313"/>
    <lineage>
        <taxon>Bacteria</taxon>
        <taxon>Bacillati</taxon>
        <taxon>Bacillota</taxon>
        <taxon>Clostridia</taxon>
        <taxon>Eubacteriales</taxon>
        <taxon>Oscillospiraceae</taxon>
        <taxon>Bittarella (ex Durand et al. 2017)</taxon>
    </lineage>
</organism>
<sequence length="237" mass="27880">MSIPQKIHYVWVGGQPKPKDIQFCLKTWRKHLSDYEIIEWNERNFDINSNLFVKQAYQQKRWAYVSDYIRAYAIYHYGGIYLDTDVLVLDNLKKFLSHRAFVGFENSQYPFTAVFGAESGHPFIKDMLDFYNGRNFVFNSQDQLSQTNTRSVSDILIEKYGCLVNNQFQTLKEDIAVYPDRILCNPSAESSAIHVFTGTWMDGKKPLARKVIKRVKLRLTSKRRAGLYNFFIRRDRS</sequence>
<evidence type="ECO:0000313" key="3">
    <source>
        <dbReference type="Proteomes" id="UP001205063"/>
    </source>
</evidence>
<gene>
    <name evidence="2" type="ORF">NE646_01585</name>
</gene>
<dbReference type="EMBL" id="JANGAB010000001">
    <property type="protein sequence ID" value="MCQ4948362.1"/>
    <property type="molecule type" value="Genomic_DNA"/>
</dbReference>
<dbReference type="GO" id="GO:0016020">
    <property type="term" value="C:membrane"/>
    <property type="evidence" value="ECO:0007669"/>
    <property type="project" value="GOC"/>
</dbReference>
<name>A0AAW5K683_9FIRM</name>
<dbReference type="InterPro" id="IPR029044">
    <property type="entry name" value="Nucleotide-diphossugar_trans"/>
</dbReference>
<dbReference type="PANTHER" id="PTHR32385:SF15">
    <property type="entry name" value="INOSITOL PHOSPHOCERAMIDE MANNOSYLTRANSFERASE 1"/>
    <property type="match status" value="1"/>
</dbReference>
<evidence type="ECO:0000256" key="1">
    <source>
        <dbReference type="ARBA" id="ARBA00022679"/>
    </source>
</evidence>
<dbReference type="Gene3D" id="3.90.550.20">
    <property type="match status" value="1"/>
</dbReference>
<dbReference type="RefSeq" id="WP_256135252.1">
    <property type="nucleotide sequence ID" value="NZ_JANGAB010000001.1"/>
</dbReference>
<proteinExistence type="predicted"/>
<dbReference type="Pfam" id="PF04488">
    <property type="entry name" value="Gly_transf_sug"/>
    <property type="match status" value="1"/>
</dbReference>
<dbReference type="GO" id="GO:0051999">
    <property type="term" value="P:mannosyl-inositol phosphorylceramide biosynthetic process"/>
    <property type="evidence" value="ECO:0007669"/>
    <property type="project" value="TreeGrafter"/>
</dbReference>
<dbReference type="GO" id="GO:0000030">
    <property type="term" value="F:mannosyltransferase activity"/>
    <property type="evidence" value="ECO:0007669"/>
    <property type="project" value="TreeGrafter"/>
</dbReference>
<accession>A0AAW5K683</accession>
<dbReference type="AlphaFoldDB" id="A0AAW5K683"/>
<dbReference type="Proteomes" id="UP001205063">
    <property type="component" value="Unassembled WGS sequence"/>
</dbReference>
<dbReference type="InterPro" id="IPR007577">
    <property type="entry name" value="GlycoTrfase_DXD_sugar-bd_CS"/>
</dbReference>
<comment type="caution">
    <text evidence="2">The sequence shown here is derived from an EMBL/GenBank/DDBJ whole genome shotgun (WGS) entry which is preliminary data.</text>
</comment>
<dbReference type="PANTHER" id="PTHR32385">
    <property type="entry name" value="MANNOSYL PHOSPHORYLINOSITOL CERAMIDE SYNTHASE"/>
    <property type="match status" value="1"/>
</dbReference>
<dbReference type="InterPro" id="IPR051706">
    <property type="entry name" value="Glycosyltransferase_domain"/>
</dbReference>